<dbReference type="EC" id="2.8.1.7" evidence="5"/>
<evidence type="ECO:0000313" key="5">
    <source>
        <dbReference type="EMBL" id="OSY39605.1"/>
    </source>
</evidence>
<dbReference type="Proteomes" id="UP000194360">
    <property type="component" value="Unassembled WGS sequence"/>
</dbReference>
<evidence type="ECO:0000256" key="1">
    <source>
        <dbReference type="ARBA" id="ARBA00001933"/>
    </source>
</evidence>
<keyword evidence="2" id="KW-0663">Pyridoxal phosphate</keyword>
<evidence type="ECO:0000256" key="2">
    <source>
        <dbReference type="ARBA" id="ARBA00022898"/>
    </source>
</evidence>
<feature type="domain" description="Aminotransferase class V" evidence="4">
    <location>
        <begin position="39"/>
        <end position="403"/>
    </location>
</feature>
<dbReference type="Gene3D" id="3.90.1150.10">
    <property type="entry name" value="Aspartate Aminotransferase, domain 1"/>
    <property type="match status" value="1"/>
</dbReference>
<feature type="region of interest" description="Disordered" evidence="3">
    <location>
        <begin position="428"/>
        <end position="451"/>
    </location>
</feature>
<dbReference type="PANTHER" id="PTHR43586">
    <property type="entry name" value="CYSTEINE DESULFURASE"/>
    <property type="match status" value="1"/>
</dbReference>
<dbReference type="PANTHER" id="PTHR43586:SF8">
    <property type="entry name" value="CYSTEINE DESULFURASE 1, CHLOROPLASTIC"/>
    <property type="match status" value="1"/>
</dbReference>
<dbReference type="Pfam" id="PF00266">
    <property type="entry name" value="Aminotran_5"/>
    <property type="match status" value="1"/>
</dbReference>
<keyword evidence="5" id="KW-0808">Transferase</keyword>
<dbReference type="OrthoDB" id="9804366at2"/>
<proteinExistence type="predicted"/>
<dbReference type="InterPro" id="IPR015421">
    <property type="entry name" value="PyrdxlP-dep_Trfase_major"/>
</dbReference>
<name>A0A1Y2MWQ6_PSEAH</name>
<protein>
    <submittedName>
        <fullName evidence="5">Cysteine desulfurase</fullName>
        <ecNumber evidence="5">2.8.1.7</ecNumber>
    </submittedName>
</protein>
<comment type="caution">
    <text evidence="5">The sequence shown here is derived from an EMBL/GenBank/DDBJ whole genome shotgun (WGS) entry which is preliminary data.</text>
</comment>
<evidence type="ECO:0000259" key="4">
    <source>
        <dbReference type="Pfam" id="PF00266"/>
    </source>
</evidence>
<sequence>MTAALLHETTRPAAELPAVTGADLTVPLVDGGRVGYCDLDSAASTPALAAVTAHVAQVLPYHGSVHRGAGYTSRVCTSLLENARADVARFVRARPDDVVVFTRNTTDALGLLARAVPGPVLTLDLEHHATLLAWRHSGHRVVPAGRTIGDTLQALRAELAARPDTALVAVTGASNVTGELLPVAEIVAIAHAAGARVCVDAAQLAPHRRLDLAGWGADYLALSGHKIYAPFGAGVLVGRGDWLDAAQPHLAGGGAVRSVAVAGDRTEVAWLPAPQRHEGGTPNVLGAAALAAACRELEPVIDDEVPAHERALAARLHTGLASVPGLRTLSIFDDAPDRTATISFTLGDLPAGLVAAVLSAEYGIGVRDGRFCAHPLLARCNDGDDAVRASLGLRTTPSDVDRLVDALGRLARRGPQWTYAILDGRWTPTPDPRPLDPFGLGERPGLPGCDR</sequence>
<gene>
    <name evidence="5" type="primary">sufS</name>
    <name evidence="5" type="ORF">BG845_03202</name>
</gene>
<evidence type="ECO:0000313" key="6">
    <source>
        <dbReference type="Proteomes" id="UP000194360"/>
    </source>
</evidence>
<dbReference type="InterPro" id="IPR015424">
    <property type="entry name" value="PyrdxlP-dep_Trfase"/>
</dbReference>
<dbReference type="RefSeq" id="WP_085913430.1">
    <property type="nucleotide sequence ID" value="NZ_AP018920.1"/>
</dbReference>
<evidence type="ECO:0000256" key="3">
    <source>
        <dbReference type="SAM" id="MobiDB-lite"/>
    </source>
</evidence>
<dbReference type="Gene3D" id="3.40.640.10">
    <property type="entry name" value="Type I PLP-dependent aspartate aminotransferase-like (Major domain)"/>
    <property type="match status" value="1"/>
</dbReference>
<reference evidence="5 6" key="1">
    <citation type="submission" date="2016-09" db="EMBL/GenBank/DDBJ databases">
        <title>Pseudonocardia autotrophica DSM535, a candidate organism with high potential of specific P450 cytochromes.</title>
        <authorList>
            <person name="Grumaz C."/>
            <person name="Vainshtein Y."/>
            <person name="Kirstahler P."/>
            <person name="Sohn K."/>
        </authorList>
    </citation>
    <scope>NUCLEOTIDE SEQUENCE [LARGE SCALE GENOMIC DNA]</scope>
    <source>
        <strain evidence="5 6">DSM 535</strain>
    </source>
</reference>
<dbReference type="InterPro" id="IPR000192">
    <property type="entry name" value="Aminotrans_V_dom"/>
</dbReference>
<dbReference type="GO" id="GO:0031071">
    <property type="term" value="F:cysteine desulfurase activity"/>
    <property type="evidence" value="ECO:0007669"/>
    <property type="project" value="UniProtKB-EC"/>
</dbReference>
<dbReference type="STRING" id="2074.BG845_03202"/>
<dbReference type="SUPFAM" id="SSF53383">
    <property type="entry name" value="PLP-dependent transferases"/>
    <property type="match status" value="1"/>
</dbReference>
<accession>A0A1Y2MWQ6</accession>
<comment type="cofactor">
    <cofactor evidence="1">
        <name>pyridoxal 5'-phosphate</name>
        <dbReference type="ChEBI" id="CHEBI:597326"/>
    </cofactor>
</comment>
<dbReference type="InterPro" id="IPR015422">
    <property type="entry name" value="PyrdxlP-dep_Trfase_small"/>
</dbReference>
<dbReference type="AlphaFoldDB" id="A0A1Y2MWQ6"/>
<organism evidence="5 6">
    <name type="scientific">Pseudonocardia autotrophica</name>
    <name type="common">Amycolata autotrophica</name>
    <name type="synonym">Nocardia autotrophica</name>
    <dbReference type="NCBI Taxonomy" id="2074"/>
    <lineage>
        <taxon>Bacteria</taxon>
        <taxon>Bacillati</taxon>
        <taxon>Actinomycetota</taxon>
        <taxon>Actinomycetes</taxon>
        <taxon>Pseudonocardiales</taxon>
        <taxon>Pseudonocardiaceae</taxon>
        <taxon>Pseudonocardia</taxon>
    </lineage>
</organism>
<keyword evidence="6" id="KW-1185">Reference proteome</keyword>
<dbReference type="EMBL" id="MIGB01000016">
    <property type="protein sequence ID" value="OSY39605.1"/>
    <property type="molecule type" value="Genomic_DNA"/>
</dbReference>